<keyword evidence="2" id="KW-1185">Reference proteome</keyword>
<reference evidence="1" key="1">
    <citation type="submission" date="2024-03" db="EMBL/GenBank/DDBJ databases">
        <title>WGS assembly of Saponaria officinalis var. Norfolk2.</title>
        <authorList>
            <person name="Jenkins J."/>
            <person name="Shu S."/>
            <person name="Grimwood J."/>
            <person name="Barry K."/>
            <person name="Goodstein D."/>
            <person name="Schmutz J."/>
            <person name="Leebens-Mack J."/>
            <person name="Osbourn A."/>
        </authorList>
    </citation>
    <scope>NUCLEOTIDE SEQUENCE [LARGE SCALE GENOMIC DNA]</scope>
    <source>
        <strain evidence="1">JIC</strain>
    </source>
</reference>
<dbReference type="PANTHER" id="PTHR35119:SF1">
    <property type="entry name" value="PROTEIN POLYCHOME"/>
    <property type="match status" value="1"/>
</dbReference>
<dbReference type="GO" id="GO:0005634">
    <property type="term" value="C:nucleus"/>
    <property type="evidence" value="ECO:0007669"/>
    <property type="project" value="InterPro"/>
</dbReference>
<dbReference type="PANTHER" id="PTHR35119">
    <property type="entry name" value="PROTEIN POLYCHOME"/>
    <property type="match status" value="1"/>
</dbReference>
<dbReference type="AlphaFoldDB" id="A0AAW1H807"/>
<sequence>MTVRSGVGGYNVLPSRYSQTPLRDITSIARRVEADATESHIQFENEINITTPILTMAAKNVDIVMESKSKDSDFIIPPKKLMNSIDKVRRIWMEEQQRLQRTSTAKMADRARKVQTLMSMR</sequence>
<dbReference type="InterPro" id="IPR034590">
    <property type="entry name" value="POLYCHOME/GIG1"/>
</dbReference>
<protein>
    <submittedName>
        <fullName evidence="1">Uncharacterized protein</fullName>
    </submittedName>
</protein>
<organism evidence="1 2">
    <name type="scientific">Saponaria officinalis</name>
    <name type="common">Common soapwort</name>
    <name type="synonym">Lychnis saponaria</name>
    <dbReference type="NCBI Taxonomy" id="3572"/>
    <lineage>
        <taxon>Eukaryota</taxon>
        <taxon>Viridiplantae</taxon>
        <taxon>Streptophyta</taxon>
        <taxon>Embryophyta</taxon>
        <taxon>Tracheophyta</taxon>
        <taxon>Spermatophyta</taxon>
        <taxon>Magnoliopsida</taxon>
        <taxon>eudicotyledons</taxon>
        <taxon>Gunneridae</taxon>
        <taxon>Pentapetalae</taxon>
        <taxon>Caryophyllales</taxon>
        <taxon>Caryophyllaceae</taxon>
        <taxon>Caryophylleae</taxon>
        <taxon>Saponaria</taxon>
    </lineage>
</organism>
<comment type="caution">
    <text evidence="1">The sequence shown here is derived from an EMBL/GenBank/DDBJ whole genome shotgun (WGS) entry which is preliminary data.</text>
</comment>
<accession>A0AAW1H807</accession>
<gene>
    <name evidence="1" type="ORF">RND81_12G081100</name>
</gene>
<evidence type="ECO:0000313" key="1">
    <source>
        <dbReference type="EMBL" id="KAK9672164.1"/>
    </source>
</evidence>
<dbReference type="GO" id="GO:0051783">
    <property type="term" value="P:regulation of nuclear division"/>
    <property type="evidence" value="ECO:0007669"/>
    <property type="project" value="InterPro"/>
</dbReference>
<proteinExistence type="predicted"/>
<dbReference type="EMBL" id="JBDFQZ010000012">
    <property type="protein sequence ID" value="KAK9672164.1"/>
    <property type="molecule type" value="Genomic_DNA"/>
</dbReference>
<evidence type="ECO:0000313" key="2">
    <source>
        <dbReference type="Proteomes" id="UP001443914"/>
    </source>
</evidence>
<name>A0AAW1H807_SAPOF</name>
<dbReference type="Proteomes" id="UP001443914">
    <property type="component" value="Unassembled WGS sequence"/>
</dbReference>